<feature type="domain" description="Low molecular weight protein antigen 6 PH" evidence="1">
    <location>
        <begin position="72"/>
        <end position="156"/>
    </location>
</feature>
<gene>
    <name evidence="2" type="ORF">FNL38_104102</name>
</gene>
<dbReference type="InterPro" id="IPR019692">
    <property type="entry name" value="CFP-6_PH"/>
</dbReference>
<evidence type="ECO:0000313" key="2">
    <source>
        <dbReference type="EMBL" id="TYQ03735.1"/>
    </source>
</evidence>
<accession>A0A652YNP6</accession>
<name>A0A652YNP6_NOCGL</name>
<reference evidence="2" key="1">
    <citation type="submission" date="2019-07" db="EMBL/GenBank/DDBJ databases">
        <title>Genomic Encyclopedia of Type Strains, Phase IV (KMG-IV): sequencing the most valuable type-strain genomes for metagenomic binning, comparative biology and taxonomic classification.</title>
        <authorList>
            <person name="Goeker M."/>
        </authorList>
    </citation>
    <scope>NUCLEOTIDE SEQUENCE</scope>
    <source>
        <strain evidence="2">DSM 44596</strain>
    </source>
</reference>
<evidence type="ECO:0000259" key="1">
    <source>
        <dbReference type="Pfam" id="PF10756"/>
    </source>
</evidence>
<comment type="caution">
    <text evidence="2">The sequence shown here is derived from an EMBL/GenBank/DDBJ whole genome shotgun (WGS) entry which is preliminary data.</text>
</comment>
<proteinExistence type="predicted"/>
<dbReference type="AlphaFoldDB" id="A0A652YNP6"/>
<organism evidence="2">
    <name type="scientific">Nocardia globerula</name>
    <dbReference type="NCBI Taxonomy" id="1818"/>
    <lineage>
        <taxon>Bacteria</taxon>
        <taxon>Bacillati</taxon>
        <taxon>Actinomycetota</taxon>
        <taxon>Actinomycetes</taxon>
        <taxon>Mycobacteriales</taxon>
        <taxon>Nocardiaceae</taxon>
        <taxon>Nocardia</taxon>
    </lineage>
</organism>
<protein>
    <submittedName>
        <fullName evidence="2">PH (Pleckstrin Homology) domain-containing protein</fullName>
    </submittedName>
</protein>
<dbReference type="EMBL" id="VNIQ01000004">
    <property type="protein sequence ID" value="TYQ03735.1"/>
    <property type="molecule type" value="Genomic_DNA"/>
</dbReference>
<sequence>MLEDEFHPQPRDNGSDVVSWATPMGAVYAMFAGGIALAIAAIVVPTETAGRFLLALAVIGLFVMAGLALKQRPRLAVIDDNGTPAIAVQRLLARHVFPRPQIDRVRLVRYPRLGRRVPMLEIDIVDRATDTEKLLIFGRWDLGTNPEDVLEVLTVHGLVPPEK</sequence>
<dbReference type="Pfam" id="PF10756">
    <property type="entry name" value="bPH_6"/>
    <property type="match status" value="1"/>
</dbReference>